<dbReference type="GO" id="GO:0016226">
    <property type="term" value="P:iron-sulfur cluster assembly"/>
    <property type="evidence" value="ECO:0007669"/>
    <property type="project" value="UniProtKB-UniRule"/>
</dbReference>
<dbReference type="PANTHER" id="PTHR12891">
    <property type="entry name" value="DNA REPAIR/TRANSCRIPTION PROTEIN MET18/MMS19"/>
    <property type="match status" value="1"/>
</dbReference>
<dbReference type="GO" id="GO:0097361">
    <property type="term" value="C:cytosolic [4Fe-4S] assembly targeting complex"/>
    <property type="evidence" value="ECO:0007669"/>
    <property type="project" value="UniProtKB-UniRule"/>
</dbReference>
<sequence>MTDFRALATRYVLGDDEVGISHTAAEAAQALQKLREDPHAMRRAVGEWAGSISDWIKRTGTGVEGDESLEEGDNVILRAKALGFLEQTLEALEPDDLKADQVEHLVLFFCSTFRHDIRAGVMPATKALGHLTSMRAFRPKLSDEIVSSICRIGEDFPLQTATTRFEIYRLLEVLVENPVTAGELQHRHGENAAFVSDLVRLCRQERDPKCLIKWFGILGTILDQYPMSSEPTQKTFGCFSSYFPISLKNPAGEVTVLDLKLALRRCFASTYRLAPLAFPFLLQKLDQGDAITVSVKMDVLATIKMCLDQYYNVAVSIVPFSGQIWNSLKYEVRNGEVKETIDATLAVISSIAKRLDGTTRTKFDQKDLEDFSDLVKADCLDDLENPNYTKQAGSLLMSVMESNVRAFSILKPSVDQTLIKNLQRPKSLKHTKDLVSVINRILQARKKLVEERSSWIDEDWKRSAQQSFQLEDDLFSSVYLRLWRESMTERPTTEQVDVIKEVMRGLALLVAQQSVHTDRTLRKVFDESRSQEVFSLLSYRIVNSLSIASANDSSVIRELEEEATRALKLCVAERPIGFGQLVEQAFVIVRGRDWEKPTRRALSTLHALLLRLAEIGCSKLTSLHDWPPLSNFTIYTGAVLQLLHSWLGSDAGFEVCRIALRGIRYAMEKSWTACAEHGVQNTSEPELLATNRSELGADLQVMVKTYPRIDEDYVGDFEPSKVWQQMNPANDKAAVFGDLQRLCFVIVRQLYRRATRVFEPSGVSSISSEKKVLGLSGDFSSQTTMVDVEDHYLQGVSAMATFVIRGLSVQAQRNLQLDKEALLLFRLEAHSEPSWSPLCGGRTNVLSVGILQGLWPTVLTDMCTIGAFSINVVAGITPGEQPLQSLAEEARDRIAFIMANKYRGGRGTADQDYVAWSGVLRYLANRLEDAALTTMPFDEFNRLMWIIAGAIWRRDRHIEDLVSAIRSIPSRGGEASQDMARSMEVLVAPKTWYSEEDHAVAKPTFRHWAYLVLVRPVLNEAYPFREASSRSIANTTYVLAMVQHMSFDMYEDDAESITRLIVAGIGKLASYHDLEAAFTIFLRILDKDNSVFEGHLKAVIDSTYDVYSRAVRDSLVGQHNNDLHRRFWRSGSASTCRKLALQVIGSLPGRFEARHLLPFYSNTMRGLGSAAGDPVRDVRAAALQARKAWSRVA</sequence>
<comment type="subcellular location">
    <subcellularLocation>
        <location evidence="1">Nucleus</location>
    </subcellularLocation>
</comment>
<proteinExistence type="inferred from homology"/>
<dbReference type="InterPro" id="IPR016024">
    <property type="entry name" value="ARM-type_fold"/>
</dbReference>
<name>A0AA38VFB9_9PEZI</name>
<dbReference type="InterPro" id="IPR029240">
    <property type="entry name" value="MMS19_N"/>
</dbReference>
<keyword evidence="1" id="KW-0227">DNA damage</keyword>
<dbReference type="AlphaFoldDB" id="A0AA38VFB9"/>
<keyword evidence="1" id="KW-0539">Nucleus</keyword>
<organism evidence="3 4">
    <name type="scientific">Pleurostoma richardsiae</name>
    <dbReference type="NCBI Taxonomy" id="41990"/>
    <lineage>
        <taxon>Eukaryota</taxon>
        <taxon>Fungi</taxon>
        <taxon>Dikarya</taxon>
        <taxon>Ascomycota</taxon>
        <taxon>Pezizomycotina</taxon>
        <taxon>Sordariomycetes</taxon>
        <taxon>Sordariomycetidae</taxon>
        <taxon>Calosphaeriales</taxon>
        <taxon>Pleurostomataceae</taxon>
        <taxon>Pleurostoma</taxon>
    </lineage>
</organism>
<dbReference type="PANTHER" id="PTHR12891:SF0">
    <property type="entry name" value="MMS19 NUCLEOTIDE EXCISION REPAIR PROTEIN HOMOLOG"/>
    <property type="match status" value="1"/>
</dbReference>
<protein>
    <recommendedName>
        <fullName evidence="1">MMS19 nucleotide excision repair protein</fullName>
    </recommendedName>
</protein>
<comment type="caution">
    <text evidence="3">The sequence shown here is derived from an EMBL/GenBank/DDBJ whole genome shotgun (WGS) entry which is preliminary data.</text>
</comment>
<feature type="domain" description="MMS19 N-terminal" evidence="2">
    <location>
        <begin position="73"/>
        <end position="332"/>
    </location>
</feature>
<gene>
    <name evidence="3" type="ORF">NKR23_g8898</name>
</gene>
<dbReference type="InterPro" id="IPR039920">
    <property type="entry name" value="MMS19"/>
</dbReference>
<dbReference type="Pfam" id="PF14500">
    <property type="entry name" value="MMS19_N"/>
    <property type="match status" value="1"/>
</dbReference>
<dbReference type="Proteomes" id="UP001174694">
    <property type="component" value="Unassembled WGS sequence"/>
</dbReference>
<keyword evidence="1" id="KW-0234">DNA repair</keyword>
<accession>A0AA38VFB9</accession>
<evidence type="ECO:0000313" key="3">
    <source>
        <dbReference type="EMBL" id="KAJ9137971.1"/>
    </source>
</evidence>
<comment type="similarity">
    <text evidence="1">Belongs to the MET18/MMS19 family.</text>
</comment>
<comment type="function">
    <text evidence="1">Key component of the cytosolic iron-sulfur protein assembly (CIA) complex, a multiprotein complex that mediates the incorporation of iron-sulfur cluster into apoproteins specifically involved in DNA metabolism and genomic integrity. In the CIA complex, MMS19 acts as an adapter between early-acting CIA components and a subset of cellular target iron-sulfur proteins.</text>
</comment>
<dbReference type="EMBL" id="JANBVO010000032">
    <property type="protein sequence ID" value="KAJ9137971.1"/>
    <property type="molecule type" value="Genomic_DNA"/>
</dbReference>
<evidence type="ECO:0000256" key="1">
    <source>
        <dbReference type="RuleBase" id="RU367072"/>
    </source>
</evidence>
<dbReference type="SUPFAM" id="SSF48371">
    <property type="entry name" value="ARM repeat"/>
    <property type="match status" value="1"/>
</dbReference>
<dbReference type="GO" id="GO:0051604">
    <property type="term" value="P:protein maturation"/>
    <property type="evidence" value="ECO:0007669"/>
    <property type="project" value="UniProtKB-UniRule"/>
</dbReference>
<evidence type="ECO:0000313" key="4">
    <source>
        <dbReference type="Proteomes" id="UP001174694"/>
    </source>
</evidence>
<keyword evidence="4" id="KW-1185">Reference proteome</keyword>
<dbReference type="GO" id="GO:0005634">
    <property type="term" value="C:nucleus"/>
    <property type="evidence" value="ECO:0007669"/>
    <property type="project" value="UniProtKB-SubCell"/>
</dbReference>
<evidence type="ECO:0000259" key="2">
    <source>
        <dbReference type="Pfam" id="PF14500"/>
    </source>
</evidence>
<dbReference type="GO" id="GO:0006281">
    <property type="term" value="P:DNA repair"/>
    <property type="evidence" value="ECO:0007669"/>
    <property type="project" value="UniProtKB-UniRule"/>
</dbReference>
<reference evidence="3" key="1">
    <citation type="submission" date="2022-07" db="EMBL/GenBank/DDBJ databases">
        <title>Fungi with potential for degradation of polypropylene.</title>
        <authorList>
            <person name="Gostincar C."/>
        </authorList>
    </citation>
    <scope>NUCLEOTIDE SEQUENCE</scope>
    <source>
        <strain evidence="3">EXF-13308</strain>
    </source>
</reference>